<feature type="compositionally biased region" description="Pro residues" evidence="2">
    <location>
        <begin position="558"/>
        <end position="569"/>
    </location>
</feature>
<feature type="compositionally biased region" description="Low complexity" evidence="2">
    <location>
        <begin position="245"/>
        <end position="256"/>
    </location>
</feature>
<proteinExistence type="predicted"/>
<feature type="compositionally biased region" description="Basic and acidic residues" evidence="2">
    <location>
        <begin position="190"/>
        <end position="240"/>
    </location>
</feature>
<feature type="compositionally biased region" description="Basic and acidic residues" evidence="2">
    <location>
        <begin position="442"/>
        <end position="454"/>
    </location>
</feature>
<feature type="region of interest" description="Disordered" evidence="2">
    <location>
        <begin position="180"/>
        <end position="279"/>
    </location>
</feature>
<name>A0A4Y7U123_COPMI</name>
<keyword evidence="5" id="KW-1185">Reference proteome</keyword>
<evidence type="ECO:0000313" key="4">
    <source>
        <dbReference type="EMBL" id="TEB39482.1"/>
    </source>
</evidence>
<feature type="compositionally biased region" description="Pro residues" evidence="2">
    <location>
        <begin position="576"/>
        <end position="586"/>
    </location>
</feature>
<feature type="region of interest" description="Disordered" evidence="2">
    <location>
        <begin position="442"/>
        <end position="462"/>
    </location>
</feature>
<keyword evidence="1" id="KW-0863">Zinc-finger</keyword>
<accession>A0A4Y7U123</accession>
<feature type="compositionally biased region" description="Acidic residues" evidence="2">
    <location>
        <begin position="660"/>
        <end position="687"/>
    </location>
</feature>
<feature type="region of interest" description="Disordered" evidence="2">
    <location>
        <begin position="652"/>
        <end position="687"/>
    </location>
</feature>
<dbReference type="EMBL" id="QPFP01000001">
    <property type="protein sequence ID" value="TEB39482.1"/>
    <property type="molecule type" value="Genomic_DNA"/>
</dbReference>
<reference evidence="4 5" key="1">
    <citation type="journal article" date="2019" name="Nat. Ecol. Evol.">
        <title>Megaphylogeny resolves global patterns of mushroom evolution.</title>
        <authorList>
            <person name="Varga T."/>
            <person name="Krizsan K."/>
            <person name="Foldi C."/>
            <person name="Dima B."/>
            <person name="Sanchez-Garcia M."/>
            <person name="Sanchez-Ramirez S."/>
            <person name="Szollosi G.J."/>
            <person name="Szarkandi J.G."/>
            <person name="Papp V."/>
            <person name="Albert L."/>
            <person name="Andreopoulos W."/>
            <person name="Angelini C."/>
            <person name="Antonin V."/>
            <person name="Barry K.W."/>
            <person name="Bougher N.L."/>
            <person name="Buchanan P."/>
            <person name="Buyck B."/>
            <person name="Bense V."/>
            <person name="Catcheside P."/>
            <person name="Chovatia M."/>
            <person name="Cooper J."/>
            <person name="Damon W."/>
            <person name="Desjardin D."/>
            <person name="Finy P."/>
            <person name="Geml J."/>
            <person name="Haridas S."/>
            <person name="Hughes K."/>
            <person name="Justo A."/>
            <person name="Karasinski D."/>
            <person name="Kautmanova I."/>
            <person name="Kiss B."/>
            <person name="Kocsube S."/>
            <person name="Kotiranta H."/>
            <person name="LaButti K.M."/>
            <person name="Lechner B.E."/>
            <person name="Liimatainen K."/>
            <person name="Lipzen A."/>
            <person name="Lukacs Z."/>
            <person name="Mihaltcheva S."/>
            <person name="Morgado L.N."/>
            <person name="Niskanen T."/>
            <person name="Noordeloos M.E."/>
            <person name="Ohm R.A."/>
            <person name="Ortiz-Santana B."/>
            <person name="Ovrebo C."/>
            <person name="Racz N."/>
            <person name="Riley R."/>
            <person name="Savchenko A."/>
            <person name="Shiryaev A."/>
            <person name="Soop K."/>
            <person name="Spirin V."/>
            <person name="Szebenyi C."/>
            <person name="Tomsovsky M."/>
            <person name="Tulloss R.E."/>
            <person name="Uehling J."/>
            <person name="Grigoriev I.V."/>
            <person name="Vagvolgyi C."/>
            <person name="Papp T."/>
            <person name="Martin F.M."/>
            <person name="Miettinen O."/>
            <person name="Hibbett D.S."/>
            <person name="Nagy L.G."/>
        </authorList>
    </citation>
    <scope>NUCLEOTIDE SEQUENCE [LARGE SCALE GENOMIC DNA]</scope>
    <source>
        <strain evidence="4 5">FP101781</strain>
    </source>
</reference>
<evidence type="ECO:0000256" key="1">
    <source>
        <dbReference type="PROSITE-ProRule" id="PRU00723"/>
    </source>
</evidence>
<feature type="compositionally biased region" description="Basic and acidic residues" evidence="2">
    <location>
        <begin position="525"/>
        <end position="536"/>
    </location>
</feature>
<dbReference type="Proteomes" id="UP000298030">
    <property type="component" value="Unassembled WGS sequence"/>
</dbReference>
<keyword evidence="1" id="KW-0862">Zinc</keyword>
<evidence type="ECO:0000259" key="3">
    <source>
        <dbReference type="PROSITE" id="PS50103"/>
    </source>
</evidence>
<keyword evidence="1" id="KW-0479">Metal-binding</keyword>
<sequence>MPTYDTASLDSILSSYQVSSGCNPISILLFARQTHRGALPTEFEEKGVPLRYSYPPQLPLVPQIAQRQKLCFDEMVSMITPRALVDPEGVALSLSVRFWAPSPPSLPPVSRALAEMHRNGNIFPQTQSLIATWKRERACNKYTSDGIPIAGECDFGSRCWYIHPNEPDWARLKWKNGRGYLTGVSKSRSRSRERDTGWDRKRLDREKGTRRERDREGGRERSRDGRDRDRDHDRGQERPRSPYHGTRTGRLSSRRLGSYRDRSPPHHPPRPRGHDETVSRRVLEVTHLRRQQPQLRANHERRQEVLDPRPATLFLLRSPEERKPDLRELERARLQQRAKQGGRREVIDLRDPVSAHPSNLRLHYPKHPNLRTSCRTSSLYVAYWDERVSLLADLVGLSSEVEDVKNDMDTIRRFTECSTMLPEESRERLRERLGQAEAKLHTKQAEYERRRDSNADASTRSHWPISREQMERDMTLLSAYKEMVDYLANLTKIANDLQKELSLLGVGKMPEVPVAEALKEDVEAKMKENEEKEKEIPPLAPPLPSRKRDEDAMQVDGAPPPPPPLPYRPPTISTPSSPPAVPPLPHRPSSERTIAQRDLDEISSRFDAIEKDLGAINNAVWQRENELRDEFEVELEGRLHEVYAFVKRGGKPLRTKEGSENGDAEEGDDDDEEEEEEEDVGHEEDPEVAAMQKTLDEMGLETKDGVKEVAVMTEILENFHTRLEVTETQQPEAVLEYQAALKRNTDVGHFTISPLLHNRLLALEAADRTSSTTIETLQNTLRVHIAARPPSPPSSPAPSLPSASLLLHFFREPMKAELRKAVVPIIEDVRAGVKRQLEEDAKGLYATVWERVEGSVRVLGSVERVLAQGVNGVNAVNGVNGVNGTGSH</sequence>
<evidence type="ECO:0000313" key="5">
    <source>
        <dbReference type="Proteomes" id="UP000298030"/>
    </source>
</evidence>
<dbReference type="PROSITE" id="PS50103">
    <property type="entry name" value="ZF_C3H1"/>
    <property type="match status" value="1"/>
</dbReference>
<dbReference type="InterPro" id="IPR000571">
    <property type="entry name" value="Znf_CCCH"/>
</dbReference>
<dbReference type="STRING" id="71717.A0A4Y7U123"/>
<dbReference type="GO" id="GO:0008270">
    <property type="term" value="F:zinc ion binding"/>
    <property type="evidence" value="ECO:0007669"/>
    <property type="project" value="UniProtKB-KW"/>
</dbReference>
<organism evidence="4 5">
    <name type="scientific">Coprinellus micaceus</name>
    <name type="common">Glistening ink-cap mushroom</name>
    <name type="synonym">Coprinus micaceus</name>
    <dbReference type="NCBI Taxonomy" id="71717"/>
    <lineage>
        <taxon>Eukaryota</taxon>
        <taxon>Fungi</taxon>
        <taxon>Dikarya</taxon>
        <taxon>Basidiomycota</taxon>
        <taxon>Agaricomycotina</taxon>
        <taxon>Agaricomycetes</taxon>
        <taxon>Agaricomycetidae</taxon>
        <taxon>Agaricales</taxon>
        <taxon>Agaricineae</taxon>
        <taxon>Psathyrellaceae</taxon>
        <taxon>Coprinellus</taxon>
    </lineage>
</organism>
<protein>
    <recommendedName>
        <fullName evidence="3">C3H1-type domain-containing protein</fullName>
    </recommendedName>
</protein>
<evidence type="ECO:0000256" key="2">
    <source>
        <dbReference type="SAM" id="MobiDB-lite"/>
    </source>
</evidence>
<feature type="region of interest" description="Disordered" evidence="2">
    <location>
        <begin position="525"/>
        <end position="595"/>
    </location>
</feature>
<feature type="domain" description="C3H1-type" evidence="3">
    <location>
        <begin position="133"/>
        <end position="166"/>
    </location>
</feature>
<gene>
    <name evidence="4" type="ORF">FA13DRAFT_1703784</name>
</gene>
<dbReference type="OrthoDB" id="2749714at2759"/>
<comment type="caution">
    <text evidence="4">The sequence shown here is derived from an EMBL/GenBank/DDBJ whole genome shotgun (WGS) entry which is preliminary data.</text>
</comment>
<feature type="zinc finger region" description="C3H1-type" evidence="1">
    <location>
        <begin position="133"/>
        <end position="166"/>
    </location>
</feature>
<dbReference type="AlphaFoldDB" id="A0A4Y7U123"/>